<dbReference type="Proteomes" id="UP000885680">
    <property type="component" value="Unassembled WGS sequence"/>
</dbReference>
<gene>
    <name evidence="1" type="ORF">ENH89_15660</name>
</gene>
<proteinExistence type="predicted"/>
<evidence type="ECO:0000313" key="1">
    <source>
        <dbReference type="EMBL" id="HEU01728.1"/>
    </source>
</evidence>
<protein>
    <submittedName>
        <fullName evidence="1">Uncharacterized protein</fullName>
    </submittedName>
</protein>
<dbReference type="EMBL" id="DRGN01000220">
    <property type="protein sequence ID" value="HEU01728.1"/>
    <property type="molecule type" value="Genomic_DNA"/>
</dbReference>
<reference evidence="1" key="1">
    <citation type="journal article" date="2020" name="mSystems">
        <title>Genome- and Community-Level Interaction Insights into Carbon Utilization and Element Cycling Functions of Hydrothermarchaeota in Hydrothermal Sediment.</title>
        <authorList>
            <person name="Zhou Z."/>
            <person name="Liu Y."/>
            <person name="Xu W."/>
            <person name="Pan J."/>
            <person name="Luo Z.H."/>
            <person name="Li M."/>
        </authorList>
    </citation>
    <scope>NUCLEOTIDE SEQUENCE</scope>
    <source>
        <strain evidence="1">HyVt-347</strain>
    </source>
</reference>
<accession>A0A9C9TIC5</accession>
<name>A0A9C9TIC5_9HYPH</name>
<comment type="caution">
    <text evidence="1">The sequence shown here is derived from an EMBL/GenBank/DDBJ whole genome shotgun (WGS) entry which is preliminary data.</text>
</comment>
<dbReference type="AlphaFoldDB" id="A0A9C9TIC5"/>
<evidence type="ECO:0000313" key="2">
    <source>
        <dbReference type="Proteomes" id="UP000885680"/>
    </source>
</evidence>
<sequence length="63" mass="6618">MTRYEGYAFALEQALLDVGADPAGADQGEAKILARSRGILPHGSAINRDTDDPATLYLAADIA</sequence>
<organism evidence="1 2">
    <name type="scientific">Aurantimonas coralicida</name>
    <dbReference type="NCBI Taxonomy" id="182270"/>
    <lineage>
        <taxon>Bacteria</taxon>
        <taxon>Pseudomonadati</taxon>
        <taxon>Pseudomonadota</taxon>
        <taxon>Alphaproteobacteria</taxon>
        <taxon>Hyphomicrobiales</taxon>
        <taxon>Aurantimonadaceae</taxon>
        <taxon>Aurantimonas</taxon>
    </lineage>
</organism>